<comment type="caution">
    <text evidence="8">The sequence shown here is derived from an EMBL/GenBank/DDBJ whole genome shotgun (WGS) entry which is preliminary data.</text>
</comment>
<evidence type="ECO:0000256" key="5">
    <source>
        <dbReference type="ARBA" id="ARBA00023002"/>
    </source>
</evidence>
<evidence type="ECO:0000259" key="6">
    <source>
        <dbReference type="Pfam" id="PF01494"/>
    </source>
</evidence>
<evidence type="ECO:0000256" key="4">
    <source>
        <dbReference type="ARBA" id="ARBA00022827"/>
    </source>
</evidence>
<dbReference type="RefSeq" id="WP_380251261.1">
    <property type="nucleotide sequence ID" value="NZ_JBHUII010000004.1"/>
</dbReference>
<sequence>MAKENKMNADVVIIGAGMAGAHLARSLREKGVDVLMLEAGDRRSRGDFLKIFYENPVKGPQAPYPSIPSAPHPEDNGYADFYVQDKDTLNENLFIGAYLRIFGGTSWHWTGFADRLRPEDFRMKSLYGVAEDWPIDYNTVVPYYLTAEKRWGVAGDPNHVWGAPRDGAPYEMPPIPATFLDKQVTKALEKMGLHSAVFSHARNSEIYDNRPVCCGNNTCVPICPIAAKYDASVDAQKAEDEGARVEVNALVTFIESDKDGKITRVKVQKPDGSTFWVGGKVFALCGHAIENPRLLLNSKQEYAREGIANSTDNVGRYLLTQANQDTTGLTPDPVFPYRGPQQTSGLVERRDGEFRSKVAAIGTSFMNNGWSGNSDAINMAHDLIDKGVVGQDLPRQINEQVSRHLRLNSSAEVLPDYNNRLELSDQMDTAGIPKPKITFKMDDYTKQGLKVGLDINLEVFKNMGATEVSHNDPYLSNAIIGGTTRMGTNPETSVVNSDLVTHDHDNLYIIGSSAHITMPVNAPSLTIAALAIRAADHMEKKLAEIP</sequence>
<keyword evidence="3" id="KW-0285">Flavoprotein</keyword>
<dbReference type="Gene3D" id="3.50.50.60">
    <property type="entry name" value="FAD/NAD(P)-binding domain"/>
    <property type="match status" value="2"/>
</dbReference>
<dbReference type="PANTHER" id="PTHR42784">
    <property type="entry name" value="PYRANOSE 2-OXIDASE"/>
    <property type="match status" value="1"/>
</dbReference>
<protein>
    <submittedName>
        <fullName evidence="8">GMC oxidoreductase</fullName>
    </submittedName>
</protein>
<dbReference type="InterPro" id="IPR007867">
    <property type="entry name" value="GMC_OxRtase_C"/>
</dbReference>
<dbReference type="InterPro" id="IPR036188">
    <property type="entry name" value="FAD/NAD-bd_sf"/>
</dbReference>
<dbReference type="Proteomes" id="UP001597294">
    <property type="component" value="Unassembled WGS sequence"/>
</dbReference>
<keyword evidence="9" id="KW-1185">Reference proteome</keyword>
<evidence type="ECO:0000256" key="1">
    <source>
        <dbReference type="ARBA" id="ARBA00001974"/>
    </source>
</evidence>
<keyword evidence="4" id="KW-0274">FAD</keyword>
<evidence type="ECO:0000256" key="3">
    <source>
        <dbReference type="ARBA" id="ARBA00022630"/>
    </source>
</evidence>
<evidence type="ECO:0000313" key="8">
    <source>
        <dbReference type="EMBL" id="MFD2206054.1"/>
    </source>
</evidence>
<gene>
    <name evidence="8" type="ORF">ACFSKO_10540</name>
</gene>
<evidence type="ECO:0000259" key="7">
    <source>
        <dbReference type="Pfam" id="PF05199"/>
    </source>
</evidence>
<feature type="domain" description="FAD-binding" evidence="6">
    <location>
        <begin position="9"/>
        <end position="43"/>
    </location>
</feature>
<dbReference type="Pfam" id="PF01494">
    <property type="entry name" value="FAD_binding_3"/>
    <property type="match status" value="1"/>
</dbReference>
<dbReference type="SUPFAM" id="SSF51905">
    <property type="entry name" value="FAD/NAD(P)-binding domain"/>
    <property type="match status" value="1"/>
</dbReference>
<dbReference type="InterPro" id="IPR051473">
    <property type="entry name" value="P2Ox-like"/>
</dbReference>
<comment type="cofactor">
    <cofactor evidence="1">
        <name>FAD</name>
        <dbReference type="ChEBI" id="CHEBI:57692"/>
    </cofactor>
</comment>
<dbReference type="PANTHER" id="PTHR42784:SF1">
    <property type="entry name" value="PYRANOSE 2-OXIDASE"/>
    <property type="match status" value="1"/>
</dbReference>
<accession>A0ABW5BMD7</accession>
<name>A0ABW5BMD7_9PROT</name>
<dbReference type="EMBL" id="JBHUII010000004">
    <property type="protein sequence ID" value="MFD2206054.1"/>
    <property type="molecule type" value="Genomic_DNA"/>
</dbReference>
<evidence type="ECO:0000313" key="9">
    <source>
        <dbReference type="Proteomes" id="UP001597294"/>
    </source>
</evidence>
<dbReference type="Pfam" id="PF05199">
    <property type="entry name" value="GMC_oxred_C"/>
    <property type="match status" value="1"/>
</dbReference>
<feature type="domain" description="Glucose-methanol-choline oxidoreductase C-terminal" evidence="7">
    <location>
        <begin position="416"/>
        <end position="531"/>
    </location>
</feature>
<dbReference type="InterPro" id="IPR002938">
    <property type="entry name" value="FAD-bd"/>
</dbReference>
<comment type="similarity">
    <text evidence="2">Belongs to the GMC oxidoreductase family.</text>
</comment>
<evidence type="ECO:0000256" key="2">
    <source>
        <dbReference type="ARBA" id="ARBA00010790"/>
    </source>
</evidence>
<keyword evidence="5" id="KW-0560">Oxidoreductase</keyword>
<proteinExistence type="inferred from homology"/>
<organism evidence="8 9">
    <name type="scientific">Kiloniella antarctica</name>
    <dbReference type="NCBI Taxonomy" id="1550907"/>
    <lineage>
        <taxon>Bacteria</taxon>
        <taxon>Pseudomonadati</taxon>
        <taxon>Pseudomonadota</taxon>
        <taxon>Alphaproteobacteria</taxon>
        <taxon>Rhodospirillales</taxon>
        <taxon>Kiloniellaceae</taxon>
        <taxon>Kiloniella</taxon>
    </lineage>
</organism>
<reference evidence="9" key="1">
    <citation type="journal article" date="2019" name="Int. J. Syst. Evol. Microbiol.">
        <title>The Global Catalogue of Microorganisms (GCM) 10K type strain sequencing project: providing services to taxonomists for standard genome sequencing and annotation.</title>
        <authorList>
            <consortium name="The Broad Institute Genomics Platform"/>
            <consortium name="The Broad Institute Genome Sequencing Center for Infectious Disease"/>
            <person name="Wu L."/>
            <person name="Ma J."/>
        </authorList>
    </citation>
    <scope>NUCLEOTIDE SEQUENCE [LARGE SCALE GENOMIC DNA]</scope>
    <source>
        <strain evidence="9">CGMCC 4.7192</strain>
    </source>
</reference>